<feature type="binding site" evidence="14">
    <location>
        <position position="13"/>
    </location>
    <ligand>
        <name>NADPH</name>
        <dbReference type="ChEBI" id="CHEBI:57783"/>
    </ligand>
</feature>
<feature type="binding site" evidence="14">
    <location>
        <position position="252"/>
    </location>
    <ligand>
        <name>sn-glycerol 3-phosphate</name>
        <dbReference type="ChEBI" id="CHEBI:57597"/>
    </ligand>
</feature>
<keyword evidence="6 14" id="KW-0520">NAD</keyword>
<dbReference type="Proteomes" id="UP000286954">
    <property type="component" value="Chromosome"/>
</dbReference>
<keyword evidence="5 14" id="KW-0560">Oxidoreductase</keyword>
<comment type="similarity">
    <text evidence="1 14 15">Belongs to the NAD-dependent glycerol-3-phosphate dehydrogenase family.</text>
</comment>
<dbReference type="KEGG" id="gak:X907_2885"/>
<evidence type="ECO:0000256" key="8">
    <source>
        <dbReference type="ARBA" id="ARBA00023209"/>
    </source>
</evidence>
<dbReference type="Gene3D" id="1.10.1040.10">
    <property type="entry name" value="N-(1-d-carboxylethyl)-l-norvaline Dehydrogenase, domain 2"/>
    <property type="match status" value="1"/>
</dbReference>
<dbReference type="PANTHER" id="PTHR11728">
    <property type="entry name" value="GLYCEROL-3-PHOSPHATE DEHYDROGENASE"/>
    <property type="match status" value="1"/>
</dbReference>
<dbReference type="GO" id="GO:0005829">
    <property type="term" value="C:cytosol"/>
    <property type="evidence" value="ECO:0007669"/>
    <property type="project" value="TreeGrafter"/>
</dbReference>
<gene>
    <name evidence="14" type="primary">gpsA</name>
    <name evidence="16" type="ORF">X907_2885</name>
</gene>
<dbReference type="GO" id="GO:0008654">
    <property type="term" value="P:phospholipid biosynthetic process"/>
    <property type="evidence" value="ECO:0007669"/>
    <property type="project" value="UniProtKB-KW"/>
</dbReference>
<keyword evidence="17" id="KW-1185">Reference proteome</keyword>
<dbReference type="InterPro" id="IPR036291">
    <property type="entry name" value="NAD(P)-bd_dom_sf"/>
</dbReference>
<evidence type="ECO:0000256" key="1">
    <source>
        <dbReference type="ARBA" id="ARBA00011009"/>
    </source>
</evidence>
<feature type="binding site" evidence="14">
    <location>
        <position position="242"/>
    </location>
    <ligand>
        <name>sn-glycerol 3-phosphate</name>
        <dbReference type="ChEBI" id="CHEBI:57597"/>
    </ligand>
</feature>
<evidence type="ECO:0000256" key="11">
    <source>
        <dbReference type="ARBA" id="ARBA00066687"/>
    </source>
</evidence>
<organism evidence="16 17">
    <name type="scientific">Glycocaulis alkaliphilus</name>
    <dbReference type="NCBI Taxonomy" id="1434191"/>
    <lineage>
        <taxon>Bacteria</taxon>
        <taxon>Pseudomonadati</taxon>
        <taxon>Pseudomonadota</taxon>
        <taxon>Alphaproteobacteria</taxon>
        <taxon>Maricaulales</taxon>
        <taxon>Maricaulaceae</taxon>
        <taxon>Glycocaulis</taxon>
    </lineage>
</organism>
<evidence type="ECO:0000256" key="10">
    <source>
        <dbReference type="ARBA" id="ARBA00052716"/>
    </source>
</evidence>
<evidence type="ECO:0000256" key="12">
    <source>
        <dbReference type="ARBA" id="ARBA00069372"/>
    </source>
</evidence>
<keyword evidence="14" id="KW-0963">Cytoplasm</keyword>
<keyword evidence="8 14" id="KW-0594">Phospholipid biosynthesis</keyword>
<feature type="binding site" evidence="14">
    <location>
        <position position="253"/>
    </location>
    <ligand>
        <name>sn-glycerol 3-phosphate</name>
        <dbReference type="ChEBI" id="CHEBI:57597"/>
    </ligand>
</feature>
<feature type="binding site" evidence="14">
    <location>
        <position position="138"/>
    </location>
    <ligand>
        <name>NADPH</name>
        <dbReference type="ChEBI" id="CHEBI:57783"/>
    </ligand>
</feature>
<dbReference type="Pfam" id="PF07479">
    <property type="entry name" value="NAD_Gly3P_dh_C"/>
    <property type="match status" value="1"/>
</dbReference>
<dbReference type="GO" id="GO:0006650">
    <property type="term" value="P:glycerophospholipid metabolic process"/>
    <property type="evidence" value="ECO:0007669"/>
    <property type="project" value="UniProtKB-UniRule"/>
</dbReference>
<keyword evidence="7 14" id="KW-0443">Lipid metabolism</keyword>
<dbReference type="InterPro" id="IPR008927">
    <property type="entry name" value="6-PGluconate_DH-like_C_sf"/>
</dbReference>
<feature type="binding site" evidence="14">
    <location>
        <position position="279"/>
    </location>
    <ligand>
        <name>NADPH</name>
        <dbReference type="ChEBI" id="CHEBI:57783"/>
    </ligand>
</feature>
<feature type="active site" description="Proton acceptor" evidence="14">
    <location>
        <position position="189"/>
    </location>
</feature>
<evidence type="ECO:0000313" key="16">
    <source>
        <dbReference type="EMBL" id="AZU05391.1"/>
    </source>
</evidence>
<evidence type="ECO:0000256" key="4">
    <source>
        <dbReference type="ARBA" id="ARBA00022857"/>
    </source>
</evidence>
<feature type="binding site" evidence="14">
    <location>
        <position position="106"/>
    </location>
    <ligand>
        <name>sn-glycerol 3-phosphate</name>
        <dbReference type="ChEBI" id="CHEBI:57597"/>
    </ligand>
</feature>
<evidence type="ECO:0000256" key="13">
    <source>
        <dbReference type="ARBA" id="ARBA00080511"/>
    </source>
</evidence>
<dbReference type="GO" id="GO:0141152">
    <property type="term" value="F:glycerol-3-phosphate dehydrogenase (NAD+) activity"/>
    <property type="evidence" value="ECO:0007669"/>
    <property type="project" value="RHEA"/>
</dbReference>
<evidence type="ECO:0000256" key="2">
    <source>
        <dbReference type="ARBA" id="ARBA00022516"/>
    </source>
</evidence>
<dbReference type="SUPFAM" id="SSF51735">
    <property type="entry name" value="NAD(P)-binding Rossmann-fold domains"/>
    <property type="match status" value="1"/>
</dbReference>
<reference evidence="16 17" key="1">
    <citation type="submission" date="2016-12" db="EMBL/GenBank/DDBJ databases">
        <title>The genome of dimorphic prosthecate Glycocaulis alkaliphilus 6b-8t, isolated from crude oil dictates its adaptability in petroleum environments.</title>
        <authorList>
            <person name="Wu X.-L."/>
            <person name="Geng S."/>
        </authorList>
    </citation>
    <scope>NUCLEOTIDE SEQUENCE [LARGE SCALE GENOMIC DNA]</scope>
    <source>
        <strain evidence="16 17">6B-8</strain>
    </source>
</reference>
<feature type="binding site" evidence="14">
    <location>
        <position position="106"/>
    </location>
    <ligand>
        <name>NADPH</name>
        <dbReference type="ChEBI" id="CHEBI:57783"/>
    </ligand>
</feature>
<evidence type="ECO:0000256" key="9">
    <source>
        <dbReference type="ARBA" id="ARBA00023264"/>
    </source>
</evidence>
<dbReference type="PROSITE" id="PS00957">
    <property type="entry name" value="NAD_G3PDH"/>
    <property type="match status" value="1"/>
</dbReference>
<keyword evidence="3 14" id="KW-0547">Nucleotide-binding</keyword>
<feature type="binding site" evidence="14">
    <location>
        <position position="277"/>
    </location>
    <ligand>
        <name>NADPH</name>
        <dbReference type="ChEBI" id="CHEBI:57783"/>
    </ligand>
</feature>
<keyword evidence="2 14" id="KW-0444">Lipid biosynthesis</keyword>
<comment type="function">
    <text evidence="14">Catalyzes the reduction of the glycolytic intermediate dihydroxyacetone phosphate (DHAP) to sn-glycerol 3-phosphate (G3P), the key precursor for phospholipid synthesis.</text>
</comment>
<evidence type="ECO:0000256" key="6">
    <source>
        <dbReference type="ARBA" id="ARBA00023027"/>
    </source>
</evidence>
<dbReference type="HAMAP" id="MF_00394">
    <property type="entry name" value="NAD_Glyc3P_dehydrog"/>
    <property type="match status" value="1"/>
</dbReference>
<dbReference type="EC" id="1.1.1.94" evidence="11 14"/>
<comment type="catalytic activity">
    <reaction evidence="14">
        <text>sn-glycerol 3-phosphate + NAD(+) = dihydroxyacetone phosphate + NADH + H(+)</text>
        <dbReference type="Rhea" id="RHEA:11092"/>
        <dbReference type="ChEBI" id="CHEBI:15378"/>
        <dbReference type="ChEBI" id="CHEBI:57540"/>
        <dbReference type="ChEBI" id="CHEBI:57597"/>
        <dbReference type="ChEBI" id="CHEBI:57642"/>
        <dbReference type="ChEBI" id="CHEBI:57945"/>
        <dbReference type="EC" id="1.1.1.94"/>
    </reaction>
</comment>
<evidence type="ECO:0000256" key="3">
    <source>
        <dbReference type="ARBA" id="ARBA00022741"/>
    </source>
</evidence>
<dbReference type="NCBIfam" id="NF000942">
    <property type="entry name" value="PRK00094.1-4"/>
    <property type="match status" value="1"/>
</dbReference>
<dbReference type="GO" id="GO:0141153">
    <property type="term" value="F:glycerol-3-phosphate dehydrogenase (NADP+) activity"/>
    <property type="evidence" value="ECO:0007669"/>
    <property type="project" value="RHEA"/>
</dbReference>
<dbReference type="FunFam" id="1.10.1040.10:FF:000001">
    <property type="entry name" value="Glycerol-3-phosphate dehydrogenase [NAD(P)+]"/>
    <property type="match status" value="1"/>
</dbReference>
<evidence type="ECO:0000256" key="7">
    <source>
        <dbReference type="ARBA" id="ARBA00023098"/>
    </source>
</evidence>
<dbReference type="PIRSF" id="PIRSF000114">
    <property type="entry name" value="Glycerol-3-P_dh"/>
    <property type="match status" value="1"/>
</dbReference>
<dbReference type="RefSeq" id="WP_127569142.1">
    <property type="nucleotide sequence ID" value="NZ_BMFB01000004.1"/>
</dbReference>
<dbReference type="AlphaFoldDB" id="A0A3T0EDL7"/>
<evidence type="ECO:0000256" key="15">
    <source>
        <dbReference type="RuleBase" id="RU000437"/>
    </source>
</evidence>
<feature type="binding site" evidence="14">
    <location>
        <position position="253"/>
    </location>
    <ligand>
        <name>NADPH</name>
        <dbReference type="ChEBI" id="CHEBI:57783"/>
    </ligand>
</feature>
<feature type="binding site" evidence="14">
    <location>
        <position position="254"/>
    </location>
    <ligand>
        <name>sn-glycerol 3-phosphate</name>
        <dbReference type="ChEBI" id="CHEBI:57597"/>
    </ligand>
</feature>
<dbReference type="GO" id="GO:0046167">
    <property type="term" value="P:glycerol-3-phosphate biosynthetic process"/>
    <property type="evidence" value="ECO:0007669"/>
    <property type="project" value="UniProtKB-UniRule"/>
</dbReference>
<dbReference type="FunFam" id="3.40.50.720:FF:000019">
    <property type="entry name" value="Glycerol-3-phosphate dehydrogenase [NAD(P)+]"/>
    <property type="match status" value="1"/>
</dbReference>
<comment type="subcellular location">
    <subcellularLocation>
        <location evidence="14">Cytoplasm</location>
    </subcellularLocation>
</comment>
<protein>
    <recommendedName>
        <fullName evidence="12 14">Glycerol-3-phosphate dehydrogenase [NAD(P)+]</fullName>
        <ecNumber evidence="11 14">1.1.1.94</ecNumber>
    </recommendedName>
    <alternativeName>
        <fullName evidence="14">NAD(P)(+)-dependent glycerol-3-phosphate dehydrogenase</fullName>
    </alternativeName>
    <alternativeName>
        <fullName evidence="13 14">NAD(P)H-dependent dihydroxyacetone-phosphate reductase</fullName>
    </alternativeName>
</protein>
<evidence type="ECO:0000256" key="5">
    <source>
        <dbReference type="ARBA" id="ARBA00023002"/>
    </source>
</evidence>
<feature type="binding site" evidence="14">
    <location>
        <position position="189"/>
    </location>
    <ligand>
        <name>sn-glycerol 3-phosphate</name>
        <dbReference type="ChEBI" id="CHEBI:57597"/>
    </ligand>
</feature>
<feature type="binding site" evidence="14">
    <location>
        <position position="134"/>
    </location>
    <ligand>
        <name>sn-glycerol 3-phosphate</name>
        <dbReference type="ChEBI" id="CHEBI:57597"/>
    </ligand>
</feature>
<evidence type="ECO:0000256" key="14">
    <source>
        <dbReference type="HAMAP-Rule" id="MF_00394"/>
    </source>
</evidence>
<dbReference type="Gene3D" id="3.40.50.720">
    <property type="entry name" value="NAD(P)-binding Rossmann-like Domain"/>
    <property type="match status" value="1"/>
</dbReference>
<dbReference type="InterPro" id="IPR006168">
    <property type="entry name" value="G3P_DH_NAD-dep"/>
</dbReference>
<keyword evidence="9 14" id="KW-1208">Phospholipid metabolism</keyword>
<dbReference type="GO" id="GO:0051287">
    <property type="term" value="F:NAD binding"/>
    <property type="evidence" value="ECO:0007669"/>
    <property type="project" value="InterPro"/>
</dbReference>
<sequence>MSARLGIIGAGAWGTALAQAAARAGTPSILWAFEPEVAKAINETRENPAFLKGVTLDASIHATNDAADLSACDAWLVVTPAQHMRASLEAFGGHLKPGTPVALCSKGIERGTLKLMSDVLAETLPSAIPAVLSGPSFAADVARGLPTAVTLACTDAGAGEKLIKMIGSASFRPYLADDLIGAEIGGSVKNVLAIAAGIVEGRGLGKSAHAALIARGFAEMTRLAVALGAQRETLTGLCGLGDLVLTCSSPQSRNMSCGLALGRGEALADIMAARNSVTEGVATAPAVMELAARHGIDMPICEAVAAIVGGRASVDDAINALLSRPFTSEGA</sequence>
<accession>A0A3T0EDL7</accession>
<dbReference type="NCBIfam" id="NF000940">
    <property type="entry name" value="PRK00094.1-2"/>
    <property type="match status" value="1"/>
</dbReference>
<dbReference type="GO" id="GO:0046168">
    <property type="term" value="P:glycerol-3-phosphate catabolic process"/>
    <property type="evidence" value="ECO:0007669"/>
    <property type="project" value="InterPro"/>
</dbReference>
<name>A0A3T0EDL7_9PROT</name>
<dbReference type="InterPro" id="IPR006109">
    <property type="entry name" value="G3P_DH_NAD-dep_C"/>
</dbReference>
<dbReference type="OrthoDB" id="9812273at2"/>
<comment type="caution">
    <text evidence="14">Lacks conserved residue(s) required for the propagation of feature annotation.</text>
</comment>
<proteinExistence type="inferred from homology"/>
<dbReference type="EMBL" id="CP018911">
    <property type="protein sequence ID" value="AZU05391.1"/>
    <property type="molecule type" value="Genomic_DNA"/>
</dbReference>
<dbReference type="PANTHER" id="PTHR11728:SF1">
    <property type="entry name" value="GLYCEROL-3-PHOSPHATE DEHYDROGENASE [NAD(+)] 2, CHLOROPLASTIC"/>
    <property type="match status" value="1"/>
</dbReference>
<dbReference type="InterPro" id="IPR013328">
    <property type="entry name" value="6PGD_dom2"/>
</dbReference>
<dbReference type="SUPFAM" id="SSF48179">
    <property type="entry name" value="6-phosphogluconate dehydrogenase C-terminal domain-like"/>
    <property type="match status" value="1"/>
</dbReference>
<evidence type="ECO:0000313" key="17">
    <source>
        <dbReference type="Proteomes" id="UP000286954"/>
    </source>
</evidence>
<dbReference type="PRINTS" id="PR00077">
    <property type="entry name" value="GPDHDRGNASE"/>
</dbReference>
<feature type="binding site" evidence="14">
    <location>
        <position position="136"/>
    </location>
    <ligand>
        <name>sn-glycerol 3-phosphate</name>
        <dbReference type="ChEBI" id="CHEBI:57597"/>
    </ligand>
</feature>
<dbReference type="InterPro" id="IPR011128">
    <property type="entry name" value="G3P_DH_NAD-dep_N"/>
</dbReference>
<dbReference type="Pfam" id="PF01210">
    <property type="entry name" value="NAD_Gly3P_dh_N"/>
    <property type="match status" value="1"/>
</dbReference>
<dbReference type="UniPathway" id="UPA00940"/>
<keyword evidence="4 14" id="KW-0521">NADP</keyword>
<dbReference type="GO" id="GO:0005975">
    <property type="term" value="P:carbohydrate metabolic process"/>
    <property type="evidence" value="ECO:0007669"/>
    <property type="project" value="InterPro"/>
</dbReference>
<comment type="catalytic activity">
    <reaction evidence="10">
        <text>sn-glycerol 3-phosphate + NADP(+) = dihydroxyacetone phosphate + NADPH + H(+)</text>
        <dbReference type="Rhea" id="RHEA:11096"/>
        <dbReference type="ChEBI" id="CHEBI:15378"/>
        <dbReference type="ChEBI" id="CHEBI:57597"/>
        <dbReference type="ChEBI" id="CHEBI:57642"/>
        <dbReference type="ChEBI" id="CHEBI:57783"/>
        <dbReference type="ChEBI" id="CHEBI:58349"/>
        <dbReference type="EC" id="1.1.1.94"/>
    </reaction>
    <physiologicalReaction direction="right-to-left" evidence="10">
        <dbReference type="Rhea" id="RHEA:11098"/>
    </physiologicalReaction>
</comment>
<comment type="pathway">
    <text evidence="14">Membrane lipid metabolism; glycerophospholipid metabolism.</text>
</comment>